<dbReference type="RefSeq" id="WP_214154949.1">
    <property type="nucleotide sequence ID" value="NZ_JAHBAY010000002.1"/>
</dbReference>
<dbReference type="InterPro" id="IPR000835">
    <property type="entry name" value="HTH_MarR-typ"/>
</dbReference>
<dbReference type="EMBL" id="JAHBAY010000002">
    <property type="protein sequence ID" value="MBT0768656.1"/>
    <property type="molecule type" value="Genomic_DNA"/>
</dbReference>
<evidence type="ECO:0000313" key="2">
    <source>
        <dbReference type="EMBL" id="MBT0768656.1"/>
    </source>
</evidence>
<dbReference type="InterPro" id="IPR039422">
    <property type="entry name" value="MarR/SlyA-like"/>
</dbReference>
<dbReference type="PANTHER" id="PTHR33164">
    <property type="entry name" value="TRANSCRIPTIONAL REGULATOR, MARR FAMILY"/>
    <property type="match status" value="1"/>
</dbReference>
<dbReference type="PROSITE" id="PS50995">
    <property type="entry name" value="HTH_MARR_2"/>
    <property type="match status" value="1"/>
</dbReference>
<proteinExistence type="predicted"/>
<sequence>MTDDRADRDTLFRPGRRSDVLLLFRAYADAHVEASRDLARSMGINVSDAVAVAEILWGETTGTPLSPARLAERVGLTTGTTATMINRLEAAGYVVRSREDSDRRIIRLRLTEQARSRTENFFRPIGEAADRVLDTYDDTFLDQLEGVMRDMVAATRTRGDH</sequence>
<protein>
    <submittedName>
        <fullName evidence="2">MarR family transcriptional regulator</fullName>
    </submittedName>
</protein>
<feature type="domain" description="HTH marR-type" evidence="1">
    <location>
        <begin position="17"/>
        <end position="153"/>
    </location>
</feature>
<evidence type="ECO:0000259" key="1">
    <source>
        <dbReference type="PROSITE" id="PS50995"/>
    </source>
</evidence>
<dbReference type="PANTHER" id="PTHR33164:SF106">
    <property type="entry name" value="TRANSCRIPTIONAL REGULATORY PROTEIN"/>
    <property type="match status" value="1"/>
</dbReference>
<evidence type="ECO:0000313" key="3">
    <source>
        <dbReference type="Proteomes" id="UP001197247"/>
    </source>
</evidence>
<organism evidence="2 3">
    <name type="scientific">Kineosporia corallincola</name>
    <dbReference type="NCBI Taxonomy" id="2835133"/>
    <lineage>
        <taxon>Bacteria</taxon>
        <taxon>Bacillati</taxon>
        <taxon>Actinomycetota</taxon>
        <taxon>Actinomycetes</taxon>
        <taxon>Kineosporiales</taxon>
        <taxon>Kineosporiaceae</taxon>
        <taxon>Kineosporia</taxon>
    </lineage>
</organism>
<dbReference type="SMART" id="SM00347">
    <property type="entry name" value="HTH_MARR"/>
    <property type="match status" value="1"/>
</dbReference>
<reference evidence="2 3" key="1">
    <citation type="submission" date="2021-05" db="EMBL/GenBank/DDBJ databases">
        <title>Kineosporia and Streptomyces sp. nov. two new marine actinobacteria isolated from Coral.</title>
        <authorList>
            <person name="Buangrab K."/>
            <person name="Sutthacheep M."/>
            <person name="Yeemin T."/>
            <person name="Harunari E."/>
            <person name="Igarashi Y."/>
            <person name="Kanchanasin P."/>
            <person name="Tanasupawat S."/>
            <person name="Phongsopitanun W."/>
        </authorList>
    </citation>
    <scope>NUCLEOTIDE SEQUENCE [LARGE SCALE GENOMIC DNA]</scope>
    <source>
        <strain evidence="2 3">J2-2</strain>
    </source>
</reference>
<gene>
    <name evidence="2" type="ORF">KIH74_06940</name>
</gene>
<dbReference type="Pfam" id="PF01047">
    <property type="entry name" value="MarR"/>
    <property type="match status" value="1"/>
</dbReference>
<dbReference type="InterPro" id="IPR036390">
    <property type="entry name" value="WH_DNA-bd_sf"/>
</dbReference>
<dbReference type="PRINTS" id="PR00598">
    <property type="entry name" value="HTHMARR"/>
</dbReference>
<dbReference type="Proteomes" id="UP001197247">
    <property type="component" value="Unassembled WGS sequence"/>
</dbReference>
<keyword evidence="3" id="KW-1185">Reference proteome</keyword>
<dbReference type="Gene3D" id="1.10.10.10">
    <property type="entry name" value="Winged helix-like DNA-binding domain superfamily/Winged helix DNA-binding domain"/>
    <property type="match status" value="1"/>
</dbReference>
<dbReference type="InterPro" id="IPR036388">
    <property type="entry name" value="WH-like_DNA-bd_sf"/>
</dbReference>
<accession>A0ABS5TEL2</accession>
<dbReference type="SUPFAM" id="SSF46785">
    <property type="entry name" value="Winged helix' DNA-binding domain"/>
    <property type="match status" value="1"/>
</dbReference>
<name>A0ABS5TEL2_9ACTN</name>
<comment type="caution">
    <text evidence="2">The sequence shown here is derived from an EMBL/GenBank/DDBJ whole genome shotgun (WGS) entry which is preliminary data.</text>
</comment>